<dbReference type="SUPFAM" id="SSF54523">
    <property type="entry name" value="Pili subunits"/>
    <property type="match status" value="1"/>
</dbReference>
<dbReference type="Proteomes" id="UP001214250">
    <property type="component" value="Chromosome 1"/>
</dbReference>
<evidence type="ECO:0000313" key="3">
    <source>
        <dbReference type="Proteomes" id="UP001214250"/>
    </source>
</evidence>
<dbReference type="PANTHER" id="PTHR30093">
    <property type="entry name" value="GENERAL SECRETION PATHWAY PROTEIN G"/>
    <property type="match status" value="1"/>
</dbReference>
<keyword evidence="3" id="KW-1185">Reference proteome</keyword>
<gene>
    <name evidence="2" type="ORF">PQO03_04155</name>
</gene>
<proteinExistence type="predicted"/>
<dbReference type="InterPro" id="IPR012902">
    <property type="entry name" value="N_methyl_site"/>
</dbReference>
<sequence>MKKFTLIEILVVIAIIAILASLMFPALSRARATSRRVSCMNNIKQIGVASYSFSGDNENKYPTRCSSNISYDDLLAGYDGRDGLTDTEKSAAYLDNRTYQESTGLYTCPTNPAVPLSSRRERRFFQNAFVRDYAINRAVAGGRLTAVNSPGSTIAYTERLYVRLGGNNDDYTGTSQKDKLYGVEFPLLGNSGHHEEKTNYLMADGHAEALPVIKTIIENYWDPDK</sequence>
<evidence type="ECO:0000313" key="2">
    <source>
        <dbReference type="EMBL" id="WDE97148.1"/>
    </source>
</evidence>
<dbReference type="NCBIfam" id="TIGR02532">
    <property type="entry name" value="IV_pilin_GFxxxE"/>
    <property type="match status" value="1"/>
</dbReference>
<dbReference type="Pfam" id="PF07596">
    <property type="entry name" value="SBP_bac_10"/>
    <property type="match status" value="1"/>
</dbReference>
<dbReference type="InterPro" id="IPR045584">
    <property type="entry name" value="Pilin-like"/>
</dbReference>
<dbReference type="EMBL" id="CP117811">
    <property type="protein sequence ID" value="WDE97148.1"/>
    <property type="molecule type" value="Genomic_DNA"/>
</dbReference>
<protein>
    <submittedName>
        <fullName evidence="2">DUF1559 domain-containing protein</fullName>
    </submittedName>
</protein>
<dbReference type="RefSeq" id="WP_274151359.1">
    <property type="nucleotide sequence ID" value="NZ_CP117811.1"/>
</dbReference>
<dbReference type="PANTHER" id="PTHR30093:SF2">
    <property type="entry name" value="TYPE II SECRETION SYSTEM PROTEIN H"/>
    <property type="match status" value="1"/>
</dbReference>
<evidence type="ECO:0000259" key="1">
    <source>
        <dbReference type="Pfam" id="PF07596"/>
    </source>
</evidence>
<feature type="domain" description="DUF1559" evidence="1">
    <location>
        <begin position="29"/>
        <end position="66"/>
    </location>
</feature>
<reference evidence="2 3" key="1">
    <citation type="submission" date="2023-02" db="EMBL/GenBank/DDBJ databases">
        <title>Genome sequence of Lentisphaera profundi SAORIC-696.</title>
        <authorList>
            <person name="Kim e."/>
            <person name="Cho J.-C."/>
            <person name="Choi A."/>
            <person name="Kang I."/>
        </authorList>
    </citation>
    <scope>NUCLEOTIDE SEQUENCE [LARGE SCALE GENOMIC DNA]</scope>
    <source>
        <strain evidence="2 3">SAORIC-696</strain>
    </source>
</reference>
<name>A0ABY7VV39_9BACT</name>
<accession>A0ABY7VV39</accession>
<organism evidence="2 3">
    <name type="scientific">Lentisphaera profundi</name>
    <dbReference type="NCBI Taxonomy" id="1658616"/>
    <lineage>
        <taxon>Bacteria</taxon>
        <taxon>Pseudomonadati</taxon>
        <taxon>Lentisphaerota</taxon>
        <taxon>Lentisphaeria</taxon>
        <taxon>Lentisphaerales</taxon>
        <taxon>Lentisphaeraceae</taxon>
        <taxon>Lentisphaera</taxon>
    </lineage>
</organism>
<dbReference type="InterPro" id="IPR011453">
    <property type="entry name" value="DUF1559"/>
</dbReference>
<dbReference type="Gene3D" id="3.30.700.10">
    <property type="entry name" value="Glycoprotein, Type 4 Pilin"/>
    <property type="match status" value="1"/>
</dbReference>